<gene>
    <name evidence="1" type="ORF">HELGO_WM16423</name>
</gene>
<evidence type="ECO:0000313" key="1">
    <source>
        <dbReference type="EMBL" id="CAA6815525.1"/>
    </source>
</evidence>
<dbReference type="PANTHER" id="PTHR41774:SF1">
    <property type="entry name" value="NGG1P INTERACTING FACTOR NIF3"/>
    <property type="match status" value="1"/>
</dbReference>
<accession>A0A6S6TKK0</accession>
<reference evidence="1" key="1">
    <citation type="submission" date="2020-01" db="EMBL/GenBank/DDBJ databases">
        <authorList>
            <person name="Meier V. D."/>
            <person name="Meier V D."/>
        </authorList>
    </citation>
    <scope>NUCLEOTIDE SEQUENCE</scope>
    <source>
        <strain evidence="1">HLG_WM_MAG_07</strain>
    </source>
</reference>
<dbReference type="AlphaFoldDB" id="A0A6S6TKK0"/>
<name>A0A6S6TKK0_9GAMM</name>
<dbReference type="SUPFAM" id="SSF102705">
    <property type="entry name" value="NIF3 (NGG1p interacting factor 3)-like"/>
    <property type="match status" value="1"/>
</dbReference>
<dbReference type="EMBL" id="CACVAY010000072">
    <property type="protein sequence ID" value="CAA6815525.1"/>
    <property type="molecule type" value="Genomic_DNA"/>
</dbReference>
<dbReference type="InterPro" id="IPR015867">
    <property type="entry name" value="N-reg_PII/ATP_PRibTrfase_C"/>
</dbReference>
<dbReference type="InterPro" id="IPR036069">
    <property type="entry name" value="DUF34/NIF3_sf"/>
</dbReference>
<organism evidence="1">
    <name type="scientific">uncultured Thiotrichaceae bacterium</name>
    <dbReference type="NCBI Taxonomy" id="298394"/>
    <lineage>
        <taxon>Bacteria</taxon>
        <taxon>Pseudomonadati</taxon>
        <taxon>Pseudomonadota</taxon>
        <taxon>Gammaproteobacteria</taxon>
        <taxon>Thiotrichales</taxon>
        <taxon>Thiotrichaceae</taxon>
        <taxon>environmental samples</taxon>
    </lineage>
</organism>
<sequence>MVRIIVYIPESSCEIVKQAMFNAGAGRYNDYEHCAWQTLGQGQFKPLEGSQPYIGSINKTEYVSEYKVEMIAEESYLKDIVHAVKKAHPYEEPAMQIIPCINPDSYL</sequence>
<dbReference type="PANTHER" id="PTHR41774">
    <property type="match status" value="1"/>
</dbReference>
<protein>
    <submittedName>
        <fullName evidence="1">NGG1p interacting factor NIF3</fullName>
    </submittedName>
</protein>
<dbReference type="FunFam" id="3.30.70.120:FF:000006">
    <property type="entry name" value="GTP cyclohydrolase 1 type 2 homolog"/>
    <property type="match status" value="1"/>
</dbReference>
<dbReference type="Gene3D" id="3.30.70.120">
    <property type="match status" value="1"/>
</dbReference>
<proteinExistence type="predicted"/>